<dbReference type="RefSeq" id="WP_157758143.1">
    <property type="nucleotide sequence ID" value="NZ_CP022098.1"/>
</dbReference>
<dbReference type="Gene3D" id="3.40.50.150">
    <property type="entry name" value="Vaccinia Virus protein VP39"/>
    <property type="match status" value="1"/>
</dbReference>
<evidence type="ECO:0000313" key="2">
    <source>
        <dbReference type="EMBL" id="ATB34683.1"/>
    </source>
</evidence>
<keyword evidence="2" id="KW-0489">Methyltransferase</keyword>
<accession>A0A250ITT8</accession>
<evidence type="ECO:0000313" key="3">
    <source>
        <dbReference type="Proteomes" id="UP000217257"/>
    </source>
</evidence>
<proteinExistence type="predicted"/>
<keyword evidence="2" id="KW-0808">Transferase</keyword>
<gene>
    <name evidence="2" type="ORF">CYFUS_000090</name>
</gene>
<protein>
    <submittedName>
        <fullName evidence="2">Methyltransferase type 11</fullName>
    </submittedName>
</protein>
<reference evidence="2 3" key="1">
    <citation type="submission" date="2017-06" db="EMBL/GenBank/DDBJ databases">
        <title>Sequencing and comparative analysis of myxobacterial genomes.</title>
        <authorList>
            <person name="Rupp O."/>
            <person name="Goesmann A."/>
            <person name="Sogaard-Andersen L."/>
        </authorList>
    </citation>
    <scope>NUCLEOTIDE SEQUENCE [LARGE SCALE GENOMIC DNA]</scope>
    <source>
        <strain evidence="2 3">DSM 52655</strain>
    </source>
</reference>
<name>A0A250ITT8_9BACT</name>
<dbReference type="Pfam" id="PF08241">
    <property type="entry name" value="Methyltransf_11"/>
    <property type="match status" value="1"/>
</dbReference>
<evidence type="ECO:0000259" key="1">
    <source>
        <dbReference type="Pfam" id="PF08241"/>
    </source>
</evidence>
<dbReference type="CDD" id="cd02440">
    <property type="entry name" value="AdoMet_MTases"/>
    <property type="match status" value="1"/>
</dbReference>
<dbReference type="PANTHER" id="PTHR43861">
    <property type="entry name" value="TRANS-ACONITATE 2-METHYLTRANSFERASE-RELATED"/>
    <property type="match status" value="1"/>
</dbReference>
<feature type="domain" description="Methyltransferase type 11" evidence="1">
    <location>
        <begin position="56"/>
        <end position="153"/>
    </location>
</feature>
<dbReference type="SUPFAM" id="SSF53335">
    <property type="entry name" value="S-adenosyl-L-methionine-dependent methyltransferases"/>
    <property type="match status" value="1"/>
</dbReference>
<dbReference type="KEGG" id="cfus:CYFUS_000090"/>
<organism evidence="2 3">
    <name type="scientific">Cystobacter fuscus</name>
    <dbReference type="NCBI Taxonomy" id="43"/>
    <lineage>
        <taxon>Bacteria</taxon>
        <taxon>Pseudomonadati</taxon>
        <taxon>Myxococcota</taxon>
        <taxon>Myxococcia</taxon>
        <taxon>Myxococcales</taxon>
        <taxon>Cystobacterineae</taxon>
        <taxon>Archangiaceae</taxon>
        <taxon>Cystobacter</taxon>
    </lineage>
</organism>
<dbReference type="InterPro" id="IPR013216">
    <property type="entry name" value="Methyltransf_11"/>
</dbReference>
<dbReference type="EMBL" id="CP022098">
    <property type="protein sequence ID" value="ATB34683.1"/>
    <property type="molecule type" value="Genomic_DNA"/>
</dbReference>
<dbReference type="InterPro" id="IPR029063">
    <property type="entry name" value="SAM-dependent_MTases_sf"/>
</dbReference>
<dbReference type="GO" id="GO:0032259">
    <property type="term" value="P:methylation"/>
    <property type="evidence" value="ECO:0007669"/>
    <property type="project" value="UniProtKB-KW"/>
</dbReference>
<dbReference type="GO" id="GO:0008757">
    <property type="term" value="F:S-adenosylmethionine-dependent methyltransferase activity"/>
    <property type="evidence" value="ECO:0007669"/>
    <property type="project" value="InterPro"/>
</dbReference>
<dbReference type="Proteomes" id="UP000217257">
    <property type="component" value="Chromosome"/>
</dbReference>
<sequence>MNATSTIFSDFHDLDQATTSKEAVRFLDALNTSQQVQEMQQLTHLMLGVAPGQRILDAGCGVGDVTRDLATLVGPRGHVVGVDLSEALLAEARARTQGTGLSVEYRKGDLHTLDFPSESFDRCRSSRVFIYLDDPRKALSELLRLTRPGGAVVLFEPEFDTWALDGPDRGVVRALIHFWTDQLRNPWIGRQLPRMFHSLGVDQVAMRPVVGTWVPRMLETFGMYPVLEKAIAERVVTREQVDAWLQFLKEGEKNDSFYGCMAGMVVRGIKPGP</sequence>
<dbReference type="AlphaFoldDB" id="A0A250ITT8"/>